<organism evidence="3 4">
    <name type="scientific">Clunio marinus</name>
    <dbReference type="NCBI Taxonomy" id="568069"/>
    <lineage>
        <taxon>Eukaryota</taxon>
        <taxon>Metazoa</taxon>
        <taxon>Ecdysozoa</taxon>
        <taxon>Arthropoda</taxon>
        <taxon>Hexapoda</taxon>
        <taxon>Insecta</taxon>
        <taxon>Pterygota</taxon>
        <taxon>Neoptera</taxon>
        <taxon>Endopterygota</taxon>
        <taxon>Diptera</taxon>
        <taxon>Nematocera</taxon>
        <taxon>Chironomoidea</taxon>
        <taxon>Chironomidae</taxon>
        <taxon>Clunio</taxon>
    </lineage>
</organism>
<evidence type="ECO:0000313" key="4">
    <source>
        <dbReference type="Proteomes" id="UP000183832"/>
    </source>
</evidence>
<protein>
    <submittedName>
        <fullName evidence="3">CLUMA_CG020812, isoform A</fullName>
    </submittedName>
</protein>
<keyword evidence="2" id="KW-0472">Membrane</keyword>
<name>A0A1J1J799_9DIPT</name>
<reference evidence="3 4" key="1">
    <citation type="submission" date="2015-04" db="EMBL/GenBank/DDBJ databases">
        <authorList>
            <person name="Syromyatnikov M.Y."/>
            <person name="Popov V.N."/>
        </authorList>
    </citation>
    <scope>NUCLEOTIDE SEQUENCE [LARGE SCALE GENOMIC DNA]</scope>
</reference>
<feature type="transmembrane region" description="Helical" evidence="2">
    <location>
        <begin position="43"/>
        <end position="67"/>
    </location>
</feature>
<dbReference type="Proteomes" id="UP000183832">
    <property type="component" value="Unassembled WGS sequence"/>
</dbReference>
<evidence type="ECO:0000313" key="3">
    <source>
        <dbReference type="EMBL" id="CRL07858.1"/>
    </source>
</evidence>
<keyword evidence="4" id="KW-1185">Reference proteome</keyword>
<accession>A0A1J1J799</accession>
<keyword evidence="2" id="KW-0812">Transmembrane</keyword>
<feature type="region of interest" description="Disordered" evidence="1">
    <location>
        <begin position="1"/>
        <end position="21"/>
    </location>
</feature>
<dbReference type="EMBL" id="CVRI01000073">
    <property type="protein sequence ID" value="CRL07858.1"/>
    <property type="molecule type" value="Genomic_DNA"/>
</dbReference>
<evidence type="ECO:0000256" key="2">
    <source>
        <dbReference type="SAM" id="Phobius"/>
    </source>
</evidence>
<sequence>MPVTSLKSIQHSTPQKAQVRDLDVERTPKRIKKKLFTYKQMEFLLIGSFVVGVIELSPFVTSNFLLITRAFVSRKWSHAPKTNVFIQFVKEKEKPKCVESSNVERREFKCVPLRFVSVKQYFNSPSSLPMFEAHREDKSSNGYRSRNLKTIDT</sequence>
<dbReference type="AlphaFoldDB" id="A0A1J1J799"/>
<feature type="compositionally biased region" description="Polar residues" evidence="1">
    <location>
        <begin position="1"/>
        <end position="16"/>
    </location>
</feature>
<gene>
    <name evidence="3" type="ORF">CLUMA_CG020812</name>
</gene>
<proteinExistence type="predicted"/>
<evidence type="ECO:0000256" key="1">
    <source>
        <dbReference type="SAM" id="MobiDB-lite"/>
    </source>
</evidence>
<keyword evidence="2" id="KW-1133">Transmembrane helix</keyword>